<dbReference type="Pfam" id="PF02720">
    <property type="entry name" value="DUF222"/>
    <property type="match status" value="1"/>
</dbReference>
<comment type="caution">
    <text evidence="2">The sequence shown here is derived from an EMBL/GenBank/DDBJ whole genome shotgun (WGS) entry which is preliminary data.</text>
</comment>
<dbReference type="InterPro" id="IPR003870">
    <property type="entry name" value="DUF222"/>
</dbReference>
<evidence type="ECO:0000313" key="3">
    <source>
        <dbReference type="Proteomes" id="UP001370100"/>
    </source>
</evidence>
<dbReference type="Proteomes" id="UP001370100">
    <property type="component" value="Unassembled WGS sequence"/>
</dbReference>
<feature type="non-terminal residue" evidence="2">
    <location>
        <position position="1"/>
    </location>
</feature>
<dbReference type="EMBL" id="JBBEGL010000037">
    <property type="protein sequence ID" value="MEJ2890930.1"/>
    <property type="molecule type" value="Genomic_DNA"/>
</dbReference>
<feature type="domain" description="DUF222" evidence="1">
    <location>
        <begin position="15"/>
        <end position="74"/>
    </location>
</feature>
<dbReference type="RefSeq" id="WP_337719133.1">
    <property type="nucleotide sequence ID" value="NZ_JBBEGL010000037.1"/>
</dbReference>
<feature type="non-terminal residue" evidence="2">
    <location>
        <position position="74"/>
    </location>
</feature>
<gene>
    <name evidence="2" type="ORF">WCD41_31070</name>
</gene>
<name>A0ABU8NET0_9PSEU</name>
<evidence type="ECO:0000259" key="1">
    <source>
        <dbReference type="Pfam" id="PF02720"/>
    </source>
</evidence>
<evidence type="ECO:0000313" key="2">
    <source>
        <dbReference type="EMBL" id="MEJ2890930.1"/>
    </source>
</evidence>
<reference evidence="2 3" key="1">
    <citation type="submission" date="2024-03" db="EMBL/GenBank/DDBJ databases">
        <title>Actinomycetospora sp. OC33-EN06, a novel actinomycete isolated from wild orchid (Aerides multiflora).</title>
        <authorList>
            <person name="Suriyachadkun C."/>
        </authorList>
    </citation>
    <scope>NUCLEOTIDE SEQUENCE [LARGE SCALE GENOMIC DNA]</scope>
    <source>
        <strain evidence="2 3">OC33-EN06</strain>
    </source>
</reference>
<proteinExistence type="predicted"/>
<accession>A0ABU8NET0</accession>
<organism evidence="2 3">
    <name type="scientific">Actinomycetospora aeridis</name>
    <dbReference type="NCBI Taxonomy" id="3129231"/>
    <lineage>
        <taxon>Bacteria</taxon>
        <taxon>Bacillati</taxon>
        <taxon>Actinomycetota</taxon>
        <taxon>Actinomycetes</taxon>
        <taxon>Pseudonocardiales</taxon>
        <taxon>Pseudonocardiaceae</taxon>
        <taxon>Actinomycetospora</taxon>
    </lineage>
</organism>
<protein>
    <submittedName>
        <fullName evidence="2">DUF222 domain-containing protein</fullName>
    </submittedName>
</protein>
<sequence length="74" mass="8107">VTIDHRFLCEALAEQNGGFGTLDSGFTVDAATVRRWACDAEIVPVVLGSKSEPLDVGRRQRTATDAIRRALHLR</sequence>
<keyword evidence="3" id="KW-1185">Reference proteome</keyword>